<dbReference type="GO" id="GO:0004222">
    <property type="term" value="F:metalloendopeptidase activity"/>
    <property type="evidence" value="ECO:0007669"/>
    <property type="project" value="TreeGrafter"/>
</dbReference>
<dbReference type="PANTHER" id="PTHR21666">
    <property type="entry name" value="PEPTIDASE-RELATED"/>
    <property type="match status" value="1"/>
</dbReference>
<keyword evidence="1" id="KW-0812">Transmembrane</keyword>
<dbReference type="Gene3D" id="2.70.70.10">
    <property type="entry name" value="Glucose Permease (Domain IIA)"/>
    <property type="match status" value="1"/>
</dbReference>
<feature type="domain" description="M23ase beta-sheet core" evidence="2">
    <location>
        <begin position="116"/>
        <end position="211"/>
    </location>
</feature>
<protein>
    <submittedName>
        <fullName evidence="3">Phage endopeptidase (ACLAME 35)</fullName>
    </submittedName>
</protein>
<dbReference type="EMBL" id="CADCTV010000705">
    <property type="protein sequence ID" value="CAA9355040.1"/>
    <property type="molecule type" value="Genomic_DNA"/>
</dbReference>
<keyword evidence="1" id="KW-0472">Membrane</keyword>
<dbReference type="InterPro" id="IPR011055">
    <property type="entry name" value="Dup_hybrid_motif"/>
</dbReference>
<name>A0A6J4MBL4_9BACT</name>
<proteinExistence type="predicted"/>
<dbReference type="AlphaFoldDB" id="A0A6J4MBL4"/>
<dbReference type="InterPro" id="IPR050570">
    <property type="entry name" value="Cell_wall_metabolism_enzyme"/>
</dbReference>
<evidence type="ECO:0000259" key="2">
    <source>
        <dbReference type="Pfam" id="PF01551"/>
    </source>
</evidence>
<dbReference type="Pfam" id="PF01551">
    <property type="entry name" value="Peptidase_M23"/>
    <property type="match status" value="1"/>
</dbReference>
<feature type="transmembrane region" description="Helical" evidence="1">
    <location>
        <begin position="32"/>
        <end position="54"/>
    </location>
</feature>
<dbReference type="InterPro" id="IPR016047">
    <property type="entry name" value="M23ase_b-sheet_dom"/>
</dbReference>
<keyword evidence="1" id="KW-1133">Transmembrane helix</keyword>
<evidence type="ECO:0000256" key="1">
    <source>
        <dbReference type="SAM" id="Phobius"/>
    </source>
</evidence>
<accession>A0A6J4MBL4</accession>
<dbReference type="CDD" id="cd12797">
    <property type="entry name" value="M23_peptidase"/>
    <property type="match status" value="1"/>
</dbReference>
<gene>
    <name evidence="3" type="ORF">AVDCRST_MAG89-3371</name>
</gene>
<evidence type="ECO:0000313" key="3">
    <source>
        <dbReference type="EMBL" id="CAA9355040.1"/>
    </source>
</evidence>
<dbReference type="PANTHER" id="PTHR21666:SF270">
    <property type="entry name" value="MUREIN HYDROLASE ACTIVATOR ENVC"/>
    <property type="match status" value="1"/>
</dbReference>
<reference evidence="3" key="1">
    <citation type="submission" date="2020-02" db="EMBL/GenBank/DDBJ databases">
        <authorList>
            <person name="Meier V. D."/>
        </authorList>
    </citation>
    <scope>NUCLEOTIDE SEQUENCE</scope>
    <source>
        <strain evidence="3">AVDCRST_MAG89</strain>
    </source>
</reference>
<dbReference type="FunFam" id="2.70.70.10:FF:000006">
    <property type="entry name" value="M23 family peptidase"/>
    <property type="match status" value="1"/>
</dbReference>
<dbReference type="SUPFAM" id="SSF51261">
    <property type="entry name" value="Duplicated hybrid motif"/>
    <property type="match status" value="1"/>
</dbReference>
<organism evidence="3">
    <name type="scientific">uncultured Gemmatimonadota bacterium</name>
    <dbReference type="NCBI Taxonomy" id="203437"/>
    <lineage>
        <taxon>Bacteria</taxon>
        <taxon>Pseudomonadati</taxon>
        <taxon>Gemmatimonadota</taxon>
        <taxon>environmental samples</taxon>
    </lineage>
</organism>
<sequence>MGRLQKLGWTIVLIPHGDGRVHELRVSPGKTAAAVCCGLFIVLLGAGWGGVTVARREIALRQASMAERDARIRELESDRAGLAARLAARPSIMPSSGYLSSLFGTRHHPVLGITREHRGVDIAAPKGRPILAPAEGTVRFAGNKEGGYGYTVEIDHGYGYLTRFAHASRLLVNSGERVRRGQLIALVGATGRTTGPHLHYEVEVHGRRVDPVPFMATELIRE</sequence>